<keyword evidence="3" id="KW-1185">Reference proteome</keyword>
<reference evidence="2" key="1">
    <citation type="submission" date="2016-11" db="EMBL/GenBank/DDBJ databases">
        <title>The genome sequence of Colletotrichum cuscutae.</title>
        <authorList>
            <person name="Baroncelli R."/>
        </authorList>
    </citation>
    <scope>NUCLEOTIDE SEQUENCE</scope>
    <source>
        <strain evidence="2">IMI 304802</strain>
    </source>
</reference>
<dbReference type="EMBL" id="MPDP01000001">
    <property type="protein sequence ID" value="KAK1499492.1"/>
    <property type="molecule type" value="Genomic_DNA"/>
</dbReference>
<dbReference type="AlphaFoldDB" id="A0AAI9YE00"/>
<evidence type="ECO:0000313" key="2">
    <source>
        <dbReference type="EMBL" id="KAK1499492.1"/>
    </source>
</evidence>
<protein>
    <submittedName>
        <fullName evidence="2">Uncharacterized protein</fullName>
    </submittedName>
</protein>
<gene>
    <name evidence="2" type="ORF">CCUS01_00217</name>
</gene>
<name>A0AAI9YE00_9PEZI</name>
<evidence type="ECO:0000256" key="1">
    <source>
        <dbReference type="SAM" id="MobiDB-lite"/>
    </source>
</evidence>
<accession>A0AAI9YE00</accession>
<feature type="compositionally biased region" description="Basic and acidic residues" evidence="1">
    <location>
        <begin position="233"/>
        <end position="246"/>
    </location>
</feature>
<organism evidence="2 3">
    <name type="scientific">Colletotrichum cuscutae</name>
    <dbReference type="NCBI Taxonomy" id="1209917"/>
    <lineage>
        <taxon>Eukaryota</taxon>
        <taxon>Fungi</taxon>
        <taxon>Dikarya</taxon>
        <taxon>Ascomycota</taxon>
        <taxon>Pezizomycotina</taxon>
        <taxon>Sordariomycetes</taxon>
        <taxon>Hypocreomycetidae</taxon>
        <taxon>Glomerellales</taxon>
        <taxon>Glomerellaceae</taxon>
        <taxon>Colletotrichum</taxon>
        <taxon>Colletotrichum acutatum species complex</taxon>
    </lineage>
</organism>
<feature type="region of interest" description="Disordered" evidence="1">
    <location>
        <begin position="217"/>
        <end position="246"/>
    </location>
</feature>
<comment type="caution">
    <text evidence="2">The sequence shown here is derived from an EMBL/GenBank/DDBJ whole genome shotgun (WGS) entry which is preliminary data.</text>
</comment>
<proteinExistence type="predicted"/>
<dbReference type="Proteomes" id="UP001239213">
    <property type="component" value="Unassembled WGS sequence"/>
</dbReference>
<sequence>MICRTSEDDLFKKANISRGKSKLRKKASKAYALSKGQRSQVRKAMEAIREGFDAALQKASLKTNLPLRQLPKTRGDVIFSYYLLALDEIDTWTSIQDAEDDSDNTVDMDNPFDAREAIKRTRPFITRKSTLLEGEVTISRLNIGFVDFLCPRTVGLYDTKSDHLYEGHKVKVQFINDDYLNLDLDSTIFADNSGPESPWPSTVKPVRRSYGVTKTKARSRLDQRTWEGGGTSQEERTQAPPRDRKTECKLANLMRAHYKTRYFQWNINV</sequence>
<evidence type="ECO:0000313" key="3">
    <source>
        <dbReference type="Proteomes" id="UP001239213"/>
    </source>
</evidence>